<dbReference type="InterPro" id="IPR002321">
    <property type="entry name" value="Cyt_c_II"/>
</dbReference>
<dbReference type="SUPFAM" id="SSF47175">
    <property type="entry name" value="Cytochromes"/>
    <property type="match status" value="1"/>
</dbReference>
<dbReference type="GO" id="GO:0022900">
    <property type="term" value="P:electron transport chain"/>
    <property type="evidence" value="ECO:0007669"/>
    <property type="project" value="InterPro"/>
</dbReference>
<dbReference type="PROSITE" id="PS51009">
    <property type="entry name" value="CYTCII"/>
    <property type="match status" value="1"/>
</dbReference>
<name>A0A1V4AUF3_9BACT</name>
<protein>
    <recommendedName>
        <fullName evidence="3">Cytochrome C</fullName>
    </recommendedName>
</protein>
<evidence type="ECO:0000313" key="2">
    <source>
        <dbReference type="Proteomes" id="UP000189681"/>
    </source>
</evidence>
<sequence length="175" mass="19532">MKKVTLLIAGICCIGFTGLTHSICTRTVSAAEEATMTHEGVALPTRMVMSNIARRMSNILEGTLAGSFKYVAQEAGAIVDDSYRINEAFFPIDPKENKWFQQAKIDPNDSKKITQLKEGFDVYLKNIASSALEIQRAAKSEDQKATFKAFTNMVEKTCFECHAEIRDKMIPVENR</sequence>
<dbReference type="Gene3D" id="1.20.120.10">
    <property type="entry name" value="Cytochrome c/b562"/>
    <property type="match status" value="1"/>
</dbReference>
<evidence type="ECO:0000313" key="1">
    <source>
        <dbReference type="EMBL" id="OOP56716.1"/>
    </source>
</evidence>
<gene>
    <name evidence="1" type="ORF">AYP45_07580</name>
</gene>
<proteinExistence type="predicted"/>
<dbReference type="GO" id="GO:0009055">
    <property type="term" value="F:electron transfer activity"/>
    <property type="evidence" value="ECO:0007669"/>
    <property type="project" value="InterPro"/>
</dbReference>
<dbReference type="AlphaFoldDB" id="A0A1V4AUF3"/>
<dbReference type="Pfam" id="PF01322">
    <property type="entry name" value="Cytochrom_C_2"/>
    <property type="match status" value="1"/>
</dbReference>
<dbReference type="InterPro" id="IPR010980">
    <property type="entry name" value="Cyt_c/b562"/>
</dbReference>
<accession>A0A1V4AUF3</accession>
<dbReference type="Proteomes" id="UP000189681">
    <property type="component" value="Unassembled WGS sequence"/>
</dbReference>
<dbReference type="EMBL" id="AYTS01000063">
    <property type="protein sequence ID" value="OOP56716.1"/>
    <property type="molecule type" value="Genomic_DNA"/>
</dbReference>
<evidence type="ECO:0008006" key="3">
    <source>
        <dbReference type="Google" id="ProtNLM"/>
    </source>
</evidence>
<comment type="caution">
    <text evidence="1">The sequence shown here is derived from an EMBL/GenBank/DDBJ whole genome shotgun (WGS) entry which is preliminary data.</text>
</comment>
<dbReference type="GO" id="GO:0020037">
    <property type="term" value="F:heme binding"/>
    <property type="evidence" value="ECO:0007669"/>
    <property type="project" value="InterPro"/>
</dbReference>
<organism evidence="1 2">
    <name type="scientific">Candidatus Brocadia carolinensis</name>
    <dbReference type="NCBI Taxonomy" id="1004156"/>
    <lineage>
        <taxon>Bacteria</taxon>
        <taxon>Pseudomonadati</taxon>
        <taxon>Planctomycetota</taxon>
        <taxon>Candidatus Brocadiia</taxon>
        <taxon>Candidatus Brocadiales</taxon>
        <taxon>Candidatus Brocadiaceae</taxon>
        <taxon>Candidatus Brocadia</taxon>
    </lineage>
</organism>
<reference evidence="1 2" key="1">
    <citation type="journal article" date="2017" name="Water Res.">
        <title>Discovery and metagenomic analysis of an anammox bacterial enrichment related to Candidatus "Brocadia caroliniensis" in a full-scale glycerol-fed nitritation-denitritation separate centrate treatment process.</title>
        <authorList>
            <person name="Park H."/>
            <person name="Brotto A.C."/>
            <person name="van Loosdrecht M.C."/>
            <person name="Chandran K."/>
        </authorList>
    </citation>
    <scope>NUCLEOTIDE SEQUENCE [LARGE SCALE GENOMIC DNA]</scope>
    <source>
        <strain evidence="1">26THWARD</strain>
    </source>
</reference>
<dbReference type="GO" id="GO:0005506">
    <property type="term" value="F:iron ion binding"/>
    <property type="evidence" value="ECO:0007669"/>
    <property type="project" value="InterPro"/>
</dbReference>